<evidence type="ECO:0000313" key="1">
    <source>
        <dbReference type="EMBL" id="ALU12400.1"/>
    </source>
</evidence>
<dbReference type="GeneID" id="30680063"/>
<protein>
    <submittedName>
        <fullName evidence="1">Uncharacterized protein</fullName>
    </submittedName>
</protein>
<accession>A0A0U3FSD6</accession>
<gene>
    <name evidence="1" type="ORF">EYM_03350</name>
</gene>
<dbReference type="Proteomes" id="UP000060778">
    <property type="component" value="Chromosome"/>
</dbReference>
<evidence type="ECO:0000313" key="2">
    <source>
        <dbReference type="Proteomes" id="UP000060778"/>
    </source>
</evidence>
<organism evidence="1 2">
    <name type="scientific">Ignicoccus islandicus DSM 13165</name>
    <dbReference type="NCBI Taxonomy" id="940295"/>
    <lineage>
        <taxon>Archaea</taxon>
        <taxon>Thermoproteota</taxon>
        <taxon>Thermoprotei</taxon>
        <taxon>Desulfurococcales</taxon>
        <taxon>Desulfurococcaceae</taxon>
        <taxon>Ignicoccus</taxon>
    </lineage>
</organism>
<dbReference type="KEGG" id="iis:EYM_03350"/>
<dbReference type="RefSeq" id="WP_075049649.1">
    <property type="nucleotide sequence ID" value="NZ_CP006867.1"/>
</dbReference>
<proteinExistence type="predicted"/>
<dbReference type="AlphaFoldDB" id="A0A0U3FSD6"/>
<sequence length="431" mass="48990">MNAKTLLVVVSLLILALSENMAFGPSEVLLKEISFLNETIKPCGTWTTCSVAYASDVTVDIQSILAGALYPLDVNPLRSYLVLFDSVIDSNRDLISQIPILPPQQGRNEPEVFTFLPALLFLSFGYDYSQSKLVRLFEQWILASFSNIGVRFYSDEMRSYVYGSGIKYDLFPTLLSLTLSFKSAQRDGILNGTKYKSLLTKDFWSEYIQWIENTPSESPYYLRQLPRGLAILAAIPYEELRGICEKVVKTDFDNIYREYENGELISNEDTNYLAAIGIAIKWCNDKYNIFNSQKLEKVLQWIYLSIIHLQNGVLTYSPLVYGIYEILNGMNSTIRFVLDPHSSLKNFVEKRKRVLGNLSSSTSNVTTLKISNETLIISTITLVTTLEKEANVTSLFFTDTESQETTTVYEVPAPYLLFTMIPILRRRSSRS</sequence>
<dbReference type="EMBL" id="CP006867">
    <property type="protein sequence ID" value="ALU12400.1"/>
    <property type="molecule type" value="Genomic_DNA"/>
</dbReference>
<reference evidence="1 2" key="1">
    <citation type="submission" date="2013-11" db="EMBL/GenBank/DDBJ databases">
        <title>Comparative genomics of Ignicoccus.</title>
        <authorList>
            <person name="Podar M."/>
        </authorList>
    </citation>
    <scope>NUCLEOTIDE SEQUENCE [LARGE SCALE GENOMIC DNA]</scope>
    <source>
        <strain evidence="1 2">DSM 13165</strain>
    </source>
</reference>
<keyword evidence="2" id="KW-1185">Reference proteome</keyword>
<name>A0A0U3FSD6_9CREN</name>